<dbReference type="InterPro" id="IPR052343">
    <property type="entry name" value="Retrotransposon-Effector_Assoc"/>
</dbReference>
<organism evidence="1 2">
    <name type="scientific">Lithospermum erythrorhizon</name>
    <name type="common">Purple gromwell</name>
    <name type="synonym">Lithospermum officinale var. erythrorhizon</name>
    <dbReference type="NCBI Taxonomy" id="34254"/>
    <lineage>
        <taxon>Eukaryota</taxon>
        <taxon>Viridiplantae</taxon>
        <taxon>Streptophyta</taxon>
        <taxon>Embryophyta</taxon>
        <taxon>Tracheophyta</taxon>
        <taxon>Spermatophyta</taxon>
        <taxon>Magnoliopsida</taxon>
        <taxon>eudicotyledons</taxon>
        <taxon>Gunneridae</taxon>
        <taxon>Pentapetalae</taxon>
        <taxon>asterids</taxon>
        <taxon>lamiids</taxon>
        <taxon>Boraginales</taxon>
        <taxon>Boraginaceae</taxon>
        <taxon>Boraginoideae</taxon>
        <taxon>Lithospermeae</taxon>
        <taxon>Lithospermum</taxon>
    </lineage>
</organism>
<accession>A0AAV3NS72</accession>
<evidence type="ECO:0008006" key="3">
    <source>
        <dbReference type="Google" id="ProtNLM"/>
    </source>
</evidence>
<dbReference type="PANTHER" id="PTHR46890:SF48">
    <property type="entry name" value="RNA-DIRECTED DNA POLYMERASE"/>
    <property type="match status" value="1"/>
</dbReference>
<dbReference type="Proteomes" id="UP001454036">
    <property type="component" value="Unassembled WGS sequence"/>
</dbReference>
<proteinExistence type="predicted"/>
<evidence type="ECO:0000313" key="1">
    <source>
        <dbReference type="EMBL" id="GAA0141961.1"/>
    </source>
</evidence>
<keyword evidence="2" id="KW-1185">Reference proteome</keyword>
<evidence type="ECO:0000313" key="2">
    <source>
        <dbReference type="Proteomes" id="UP001454036"/>
    </source>
</evidence>
<sequence>MIRRRRNRIVGIEDGEGRWREREEQVEVEVLRYFGEIFKENAYCIPEKATQTVDTRVADDMNRHLIRVVTSEEVKRAVFEMPTDKSPGPDGRIMTNRLRSVLMNIISENQSAFLPGRIISDNILIAHEVLHYMNSRPRNNSSSMAIKLDMTFLLIGLLEVFLGRLGDPSRGNTSPRSSFLDTKLGTNHSFGWRSLLEGREVLLKGVCWRVGDGCSINMWTEPWVQRNIDFFLQRSKVIDLAWYRNLFKRSVKSRRGRESFGGGGCPACLRLWLTSPLTLRTSGGPWQSFIGWWEFL</sequence>
<dbReference type="PANTHER" id="PTHR46890">
    <property type="entry name" value="NON-LTR RETROLELEMENT REVERSE TRANSCRIPTASE-LIKE PROTEIN-RELATED"/>
    <property type="match status" value="1"/>
</dbReference>
<dbReference type="EMBL" id="BAABME010015586">
    <property type="protein sequence ID" value="GAA0141961.1"/>
    <property type="molecule type" value="Genomic_DNA"/>
</dbReference>
<protein>
    <recommendedName>
        <fullName evidence="3">Reverse transcriptase</fullName>
    </recommendedName>
</protein>
<name>A0AAV3NS72_LITER</name>
<gene>
    <name evidence="1" type="ORF">LIER_35484</name>
</gene>
<comment type="caution">
    <text evidence="1">The sequence shown here is derived from an EMBL/GenBank/DDBJ whole genome shotgun (WGS) entry which is preliminary data.</text>
</comment>
<reference evidence="1 2" key="1">
    <citation type="submission" date="2024-01" db="EMBL/GenBank/DDBJ databases">
        <title>The complete chloroplast genome sequence of Lithospermum erythrorhizon: insights into the phylogenetic relationship among Boraginaceae species and the maternal lineages of purple gromwells.</title>
        <authorList>
            <person name="Okada T."/>
            <person name="Watanabe K."/>
        </authorList>
    </citation>
    <scope>NUCLEOTIDE SEQUENCE [LARGE SCALE GENOMIC DNA]</scope>
</reference>
<dbReference type="AlphaFoldDB" id="A0AAV3NS72"/>